<evidence type="ECO:0000256" key="1">
    <source>
        <dbReference type="SAM" id="SignalP"/>
    </source>
</evidence>
<dbReference type="EMBL" id="DSQF01000026">
    <property type="protein sequence ID" value="HGZ44340.1"/>
    <property type="molecule type" value="Genomic_DNA"/>
</dbReference>
<gene>
    <name evidence="2" type="ORF">ENR23_13155</name>
</gene>
<protein>
    <recommendedName>
        <fullName evidence="3">Lamin tail domain-containing protein</fullName>
    </recommendedName>
</protein>
<keyword evidence="1" id="KW-0732">Signal</keyword>
<organism evidence="2">
    <name type="scientific">Eiseniibacteriota bacterium</name>
    <dbReference type="NCBI Taxonomy" id="2212470"/>
    <lineage>
        <taxon>Bacteria</taxon>
        <taxon>Candidatus Eiseniibacteriota</taxon>
    </lineage>
</organism>
<proteinExistence type="predicted"/>
<sequence>MKLVKGPLAALLALGLVAGVASAQPQLNEIRVDQSGTDVDEYVEFAGAPGASLAGHHLLVIGDTGSSGTCGVLEAVINLGAYSIQADGYFALRYSSGTPLLTGYDATLAGSFENSDNLTFLLVTGYSGPAVGGDLDTNDDGVLDSTPWTTLVDAVGIWEGTTPNCTTDEYLYTSTVVGPDGTFAPGHVYRCGNAWYIGPFDPAGGVDSPGAQNAACATPAKSSTWGKVKTLYR</sequence>
<evidence type="ECO:0000313" key="2">
    <source>
        <dbReference type="EMBL" id="HGZ44340.1"/>
    </source>
</evidence>
<feature type="chain" id="PRO_5032771909" description="Lamin tail domain-containing protein" evidence="1">
    <location>
        <begin position="24"/>
        <end position="233"/>
    </location>
</feature>
<evidence type="ECO:0008006" key="3">
    <source>
        <dbReference type="Google" id="ProtNLM"/>
    </source>
</evidence>
<comment type="caution">
    <text evidence="2">The sequence shown here is derived from an EMBL/GenBank/DDBJ whole genome shotgun (WGS) entry which is preliminary data.</text>
</comment>
<reference evidence="2" key="1">
    <citation type="journal article" date="2020" name="mSystems">
        <title>Genome- and Community-Level Interaction Insights into Carbon Utilization and Element Cycling Functions of Hydrothermarchaeota in Hydrothermal Sediment.</title>
        <authorList>
            <person name="Zhou Z."/>
            <person name="Liu Y."/>
            <person name="Xu W."/>
            <person name="Pan J."/>
            <person name="Luo Z.H."/>
            <person name="Li M."/>
        </authorList>
    </citation>
    <scope>NUCLEOTIDE SEQUENCE [LARGE SCALE GENOMIC DNA]</scope>
    <source>
        <strain evidence="2">SpSt-381</strain>
    </source>
</reference>
<dbReference type="AlphaFoldDB" id="A0A832MLZ5"/>
<feature type="signal peptide" evidence="1">
    <location>
        <begin position="1"/>
        <end position="23"/>
    </location>
</feature>
<accession>A0A832MLZ5</accession>
<name>A0A832MLZ5_UNCEI</name>